<keyword evidence="2" id="KW-0472">Membrane</keyword>
<reference evidence="3" key="1">
    <citation type="journal article" date="2018" name="Int. J. Syst. Evol. Microbiol.">
        <title>Jatrophihabitans telluris sp. nov., isolated from sediment soil of lava forest wetlands and the emended description of the genus Jatrophihabitans.</title>
        <authorList>
            <person name="Lee K.C."/>
            <person name="Suh M.K."/>
            <person name="Eom M.K."/>
            <person name="Kim K.K."/>
            <person name="Kim J.S."/>
            <person name="Kim D.S."/>
            <person name="Ko S.H."/>
            <person name="Shin Y.K."/>
            <person name="Lee J.S."/>
        </authorList>
    </citation>
    <scope>NUCLEOTIDE SEQUENCE</scope>
    <source>
        <strain evidence="3">N237</strain>
    </source>
</reference>
<protein>
    <recommendedName>
        <fullName evidence="5">YncE family protein</fullName>
    </recommendedName>
</protein>
<dbReference type="SUPFAM" id="SSF63829">
    <property type="entry name" value="Calcium-dependent phosphotriesterase"/>
    <property type="match status" value="1"/>
</dbReference>
<reference evidence="3" key="2">
    <citation type="submission" date="2022-05" db="EMBL/GenBank/DDBJ databases">
        <authorList>
            <person name="Kim J.-S."/>
            <person name="Lee K."/>
            <person name="Suh M."/>
            <person name="Eom M."/>
            <person name="Kim J.-S."/>
            <person name="Kim D.-S."/>
            <person name="Ko S.-H."/>
            <person name="Shin Y."/>
            <person name="Lee J.-S."/>
        </authorList>
    </citation>
    <scope>NUCLEOTIDE SEQUENCE</scope>
    <source>
        <strain evidence="3">N237</strain>
    </source>
</reference>
<evidence type="ECO:0000256" key="2">
    <source>
        <dbReference type="SAM" id="Phobius"/>
    </source>
</evidence>
<feature type="transmembrane region" description="Helical" evidence="2">
    <location>
        <begin position="20"/>
        <end position="38"/>
    </location>
</feature>
<evidence type="ECO:0008006" key="5">
    <source>
        <dbReference type="Google" id="ProtNLM"/>
    </source>
</evidence>
<dbReference type="RefSeq" id="WP_249772066.1">
    <property type="nucleotide sequence ID" value="NZ_CP097332.1"/>
</dbReference>
<evidence type="ECO:0000313" key="4">
    <source>
        <dbReference type="Proteomes" id="UP001056336"/>
    </source>
</evidence>
<dbReference type="Gene3D" id="2.130.10.10">
    <property type="entry name" value="YVTN repeat-like/Quinoprotein amine dehydrogenase"/>
    <property type="match status" value="1"/>
</dbReference>
<evidence type="ECO:0000256" key="1">
    <source>
        <dbReference type="SAM" id="MobiDB-lite"/>
    </source>
</evidence>
<evidence type="ECO:0000313" key="3">
    <source>
        <dbReference type="EMBL" id="UQX88503.1"/>
    </source>
</evidence>
<dbReference type="Proteomes" id="UP001056336">
    <property type="component" value="Chromosome"/>
</dbReference>
<keyword evidence="4" id="KW-1185">Reference proteome</keyword>
<dbReference type="InterPro" id="IPR015943">
    <property type="entry name" value="WD40/YVTN_repeat-like_dom_sf"/>
</dbReference>
<name>A0ABY4QXX9_9ACTN</name>
<dbReference type="EMBL" id="CP097332">
    <property type="protein sequence ID" value="UQX88503.1"/>
    <property type="molecule type" value="Genomic_DNA"/>
</dbReference>
<gene>
    <name evidence="3" type="ORF">M6D93_00515</name>
</gene>
<keyword evidence="2" id="KW-1133">Transmembrane helix</keyword>
<proteinExistence type="predicted"/>
<keyword evidence="2" id="KW-0812">Transmembrane</keyword>
<sequence length="363" mass="38252">MIAPGLDDYPAPPAPRGRLSTAAVVAVLVLIVAVVGVANRHRVGHARPGPAPTVPVTKPNPIRPVNVPGRPSDVTGELPLLYTLATGPSRVYRLDPSRPTELLTSVAVDQNAYHVVLDPEVNRLWVFSYRGADTLVTELDPLSLSKLSERVIPLVIDAVAPDGDRMWIGAETGLYILDGNSSRPQAVTKIVNPVRWLALDQVNQRLIVASTAGVRTTISSVTRTPYYGRGGTVVDHPKVAADTSFELLHVSVAVADGGDLWVAGRRLDNAGWLVRLDPASLRALVGAPENTSYDANVSVSAAAGRLWIQNRGVLSCATGVSALTLQSFTGYTGEIAGSGQTVLAVGSGGVQVLDTTLTDCRTS</sequence>
<accession>A0ABY4QXX9</accession>
<feature type="region of interest" description="Disordered" evidence="1">
    <location>
        <begin position="44"/>
        <end position="64"/>
    </location>
</feature>
<organism evidence="3 4">
    <name type="scientific">Jatrophihabitans telluris</name>
    <dbReference type="NCBI Taxonomy" id="2038343"/>
    <lineage>
        <taxon>Bacteria</taxon>
        <taxon>Bacillati</taxon>
        <taxon>Actinomycetota</taxon>
        <taxon>Actinomycetes</taxon>
        <taxon>Jatrophihabitantales</taxon>
        <taxon>Jatrophihabitantaceae</taxon>
        <taxon>Jatrophihabitans</taxon>
    </lineage>
</organism>